<gene>
    <name evidence="1" type="ORF">FBZ87_10373</name>
</gene>
<evidence type="ECO:0000313" key="1">
    <source>
        <dbReference type="EMBL" id="TWB77258.1"/>
    </source>
</evidence>
<dbReference type="Proteomes" id="UP000320516">
    <property type="component" value="Unassembled WGS sequence"/>
</dbReference>
<dbReference type="AlphaFoldDB" id="A0A560K1P2"/>
<evidence type="ECO:0000313" key="2">
    <source>
        <dbReference type="Proteomes" id="UP000320516"/>
    </source>
</evidence>
<proteinExistence type="predicted"/>
<protein>
    <submittedName>
        <fullName evidence="1">Uncharacterized protein</fullName>
    </submittedName>
</protein>
<comment type="caution">
    <text evidence="1">The sequence shown here is derived from an EMBL/GenBank/DDBJ whole genome shotgun (WGS) entry which is preliminary data.</text>
</comment>
<accession>A0A560K1P2</accession>
<name>A0A560K1P2_9PROT</name>
<organism evidence="1 2">
    <name type="scientific">Nitrospirillum amazonense</name>
    <dbReference type="NCBI Taxonomy" id="28077"/>
    <lineage>
        <taxon>Bacteria</taxon>
        <taxon>Pseudomonadati</taxon>
        <taxon>Pseudomonadota</taxon>
        <taxon>Alphaproteobacteria</taxon>
        <taxon>Rhodospirillales</taxon>
        <taxon>Azospirillaceae</taxon>
        <taxon>Nitrospirillum</taxon>
    </lineage>
</organism>
<reference evidence="1 2" key="1">
    <citation type="submission" date="2019-06" db="EMBL/GenBank/DDBJ databases">
        <title>Genomic Encyclopedia of Type Strains, Phase IV (KMG-V): Genome sequencing to study the core and pangenomes of soil and plant-associated prokaryotes.</title>
        <authorList>
            <person name="Whitman W."/>
        </authorList>
    </citation>
    <scope>NUCLEOTIDE SEQUENCE [LARGE SCALE GENOMIC DNA]</scope>
    <source>
        <strain evidence="1 2">BR 12005</strain>
    </source>
</reference>
<dbReference type="EMBL" id="VITV01000003">
    <property type="protein sequence ID" value="TWB77258.1"/>
    <property type="molecule type" value="Genomic_DNA"/>
</dbReference>
<sequence>MDTAHTAEDAELDQALREGIHEVVRDATGHPADRMSFPVGRVPAGQTLEQFWHVDFPYAHWVGGGLDYNQFEVTAVMTDMLSVRRLSPALLQALLTRIKDRLTEAYGPQVGGMMAAMLIARCHQAIQQPEDFPGLLSDDELKAAYAASTRTKTAFGAMGAGFGFASTALGNAKKAAAAPWPPPWLRNIFSRLTATAEAGTPVVGWVIIEAGYMFKTGYSYFDRRSQAYRDELNRRNLAIP</sequence>